<dbReference type="EMBL" id="SJOL01006387">
    <property type="protein sequence ID" value="TGZ68034.1"/>
    <property type="molecule type" value="Genomic_DNA"/>
</dbReference>
<evidence type="ECO:0000256" key="7">
    <source>
        <dbReference type="ARBA" id="ARBA00023125"/>
    </source>
</evidence>
<accession>A0A4S2LW01</accession>
<comment type="subcellular location">
    <subcellularLocation>
        <location evidence="2">Endoplasmic reticulum membrane</location>
        <topology evidence="2">Multi-pass membrane protein</topology>
    </subcellularLocation>
    <subcellularLocation>
        <location evidence="1">Nucleus</location>
    </subcellularLocation>
</comment>
<keyword evidence="4" id="KW-0256">Endoplasmic reticulum</keyword>
<keyword evidence="5" id="KW-1133">Transmembrane helix</keyword>
<evidence type="ECO:0000256" key="1">
    <source>
        <dbReference type="ARBA" id="ARBA00004123"/>
    </source>
</evidence>
<feature type="domain" description="BHLH" evidence="13">
    <location>
        <begin position="230"/>
        <end position="283"/>
    </location>
</feature>
<sequence>MDVLDSLSDIFDDPLLNEFTDKLLSDIDLTELNGISSDISQSQDDGVIDVSESEYKIESDGEGRWDCSNSTTLEALLKSRNPVSCVPPAPDLCSDLTKAAPNVAHLKVRDISNLNLSSNHRRNSLPTLKSDPEKPLLPKDGASGVKPRLIRDYLEKCETEDPLSKHPRRYFIGYANRPHQTGCKDAHEYSVHSNPDTADICRWYPDQADRKFDDGAESLYDRSKGTDKNNRRAPHNAIEKRYRASINGRIDELRKILIPYPTSDAKMNKSAVLRQAIDRIRELQEMNERLQAEVLTLRSLHSSCGRLHNGSPESGIVSFEPSPSSSTNISSLDFGGFTSPPLSSDTSCGSSYHNGVSISSRTISNDHPMTMLDALDSKQNNWPIDGKISPQLFDTSDVRSLGNTQCSEVSFDDGVDLVTSAEAHQMFVFSPSYGPADFSRTVGQDHASYRHLSTPSERNLYSVNSTPSLPSHAPNSHDKSAHLVNGYHGKRLLCPVQSGPVKVRRQTLVAPSANSSQRPSGLIIPCASQLSSKLSDSSTSPPNPKSLPVVRQLLCSPTVNVPPTTNALSSQMVESTAHYVHGQASGFNGVAARTTLCVAALCLITVDLTTLSGSGSHGTNSVGSQSPSSRRLLSSWSELLVPSTTPWSVWFIYLLQWIAATFLCFWACQKRDLWAIFPAIKRSPSNRCLQSPDVAKTWNEAKLAVTQRSWSTAENKLLMCLSELGTPLSKSIRVTRYPLRARATAWLRILARTISISCFRYPRLLWTVRFGGKKPVTPIAVEAAQPGPTPTDVRLRLLEVYLLAKDNPNEYQIECAVPESLEWTELITCCVQDFVDISVEMLKHARKQSDHSQLRTESLAKGGFMLAIALNRGCGFPRFITRFPIRWISRTLQLISTSDNGPWCQWASNPIVHSLLVNTSSTRPMCPSWLGASNHCTMEDTLRAVLQQRIFDHCLHVLVFEPSKDCSKLEPYIKILLQFNAAKSSSSGRVETTIAASTPQDADAKGVWWARFIHAAWYNRAQCATLPAQTGESSTTCASPILERPPQDVLNCPHTGTLAESAWLTYCSLQRLQHAGTSSFTRDSISGCQRAAILLRKCLQQLSELNSSHGAPDQSVTDNLENMNPPLFWTLACELLVADWQLSFLSAALMPSQRNLLEETVVQSATSKQTLMAFNTALWVMLQTSSLLSATTPEWITKKLSYSETINRLLSGANPVHSRLVLIHACQNSPIMTNANIRSRIFESTLSTRESEQPYLLSNSSSPAAATVGGMTIPAPSMSNSRLLDFDPVTLKNTLSCVRPSRCSILTQSPGQ</sequence>
<gene>
    <name evidence="14" type="ORF">CRM22_004481</name>
</gene>
<keyword evidence="15" id="KW-1185">Reference proteome</keyword>
<dbReference type="SUPFAM" id="SSF47459">
    <property type="entry name" value="HLH, helix-loop-helix DNA-binding domain"/>
    <property type="match status" value="1"/>
</dbReference>
<evidence type="ECO:0000256" key="2">
    <source>
        <dbReference type="ARBA" id="ARBA00004477"/>
    </source>
</evidence>
<dbReference type="InterPro" id="IPR036638">
    <property type="entry name" value="HLH_DNA-bd_sf"/>
</dbReference>
<dbReference type="PROSITE" id="PS50888">
    <property type="entry name" value="BHLH"/>
    <property type="match status" value="1"/>
</dbReference>
<proteinExistence type="predicted"/>
<dbReference type="Pfam" id="PF00010">
    <property type="entry name" value="HLH"/>
    <property type="match status" value="1"/>
</dbReference>
<feature type="region of interest" description="Disordered" evidence="12">
    <location>
        <begin position="117"/>
        <end position="144"/>
    </location>
</feature>
<dbReference type="InterPro" id="IPR011598">
    <property type="entry name" value="bHLH_dom"/>
</dbReference>
<feature type="compositionally biased region" description="Polar residues" evidence="12">
    <location>
        <begin position="452"/>
        <end position="469"/>
    </location>
</feature>
<dbReference type="GO" id="GO:0046983">
    <property type="term" value="F:protein dimerization activity"/>
    <property type="evidence" value="ECO:0007669"/>
    <property type="project" value="InterPro"/>
</dbReference>
<evidence type="ECO:0000256" key="3">
    <source>
        <dbReference type="ARBA" id="ARBA00022692"/>
    </source>
</evidence>
<evidence type="ECO:0000313" key="14">
    <source>
        <dbReference type="EMBL" id="TGZ68033.1"/>
    </source>
</evidence>
<evidence type="ECO:0000256" key="8">
    <source>
        <dbReference type="ARBA" id="ARBA00023136"/>
    </source>
</evidence>
<feature type="coiled-coil region" evidence="11">
    <location>
        <begin position="273"/>
        <end position="300"/>
    </location>
</feature>
<dbReference type="STRING" id="147828.A0A4S2LW01"/>
<dbReference type="OrthoDB" id="2133190at2759"/>
<keyword evidence="6" id="KW-0805">Transcription regulation</keyword>
<dbReference type="GO" id="GO:0005789">
    <property type="term" value="C:endoplasmic reticulum membrane"/>
    <property type="evidence" value="ECO:0007669"/>
    <property type="project" value="UniProtKB-SubCell"/>
</dbReference>
<dbReference type="GO" id="GO:0005634">
    <property type="term" value="C:nucleus"/>
    <property type="evidence" value="ECO:0007669"/>
    <property type="project" value="UniProtKB-SubCell"/>
</dbReference>
<dbReference type="GO" id="GO:0000978">
    <property type="term" value="F:RNA polymerase II cis-regulatory region sequence-specific DNA binding"/>
    <property type="evidence" value="ECO:0007669"/>
    <property type="project" value="TreeGrafter"/>
</dbReference>
<dbReference type="EMBL" id="SJOL01006387">
    <property type="protein sequence ID" value="TGZ68035.1"/>
    <property type="molecule type" value="Genomic_DNA"/>
</dbReference>
<evidence type="ECO:0000256" key="11">
    <source>
        <dbReference type="SAM" id="Coils"/>
    </source>
</evidence>
<keyword evidence="7" id="KW-0238">DNA-binding</keyword>
<dbReference type="Gene3D" id="4.10.280.10">
    <property type="entry name" value="Helix-loop-helix DNA-binding domain"/>
    <property type="match status" value="1"/>
</dbReference>
<dbReference type="GO" id="GO:0000981">
    <property type="term" value="F:DNA-binding transcription factor activity, RNA polymerase II-specific"/>
    <property type="evidence" value="ECO:0007669"/>
    <property type="project" value="TreeGrafter"/>
</dbReference>
<comment type="caution">
    <text evidence="14">The sequence shown here is derived from an EMBL/GenBank/DDBJ whole genome shotgun (WGS) entry which is preliminary data.</text>
</comment>
<reference evidence="14 15" key="1">
    <citation type="journal article" date="2019" name="BMC Genomics">
        <title>New insights from Opisthorchis felineus genome: update on genomics of the epidemiologically important liver flukes.</title>
        <authorList>
            <person name="Ershov N.I."/>
            <person name="Mordvinov V.A."/>
            <person name="Prokhortchouk E.B."/>
            <person name="Pakharukova M.Y."/>
            <person name="Gunbin K.V."/>
            <person name="Ustyantsev K."/>
            <person name="Genaev M.A."/>
            <person name="Blinov A.G."/>
            <person name="Mazur A."/>
            <person name="Boulygina E."/>
            <person name="Tsygankova S."/>
            <person name="Khrameeva E."/>
            <person name="Chekanov N."/>
            <person name="Fan G."/>
            <person name="Xiao A."/>
            <person name="Zhang H."/>
            <person name="Xu X."/>
            <person name="Yang H."/>
            <person name="Solovyev V."/>
            <person name="Lee S.M."/>
            <person name="Liu X."/>
            <person name="Afonnikov D.A."/>
            <person name="Skryabin K.G."/>
        </authorList>
    </citation>
    <scope>NUCLEOTIDE SEQUENCE [LARGE SCALE GENOMIC DNA]</scope>
    <source>
        <strain evidence="14">AK-0245</strain>
        <tissue evidence="14">Whole organism</tissue>
    </source>
</reference>
<keyword evidence="10" id="KW-0539">Nucleus</keyword>
<evidence type="ECO:0000256" key="6">
    <source>
        <dbReference type="ARBA" id="ARBA00023015"/>
    </source>
</evidence>
<dbReference type="PANTHER" id="PTHR46062:SF1">
    <property type="entry name" value="LP12374P"/>
    <property type="match status" value="1"/>
</dbReference>
<name>A0A4S2LW01_OPIFE</name>
<evidence type="ECO:0000256" key="4">
    <source>
        <dbReference type="ARBA" id="ARBA00022824"/>
    </source>
</evidence>
<dbReference type="PANTHER" id="PTHR46062">
    <property type="entry name" value="STEROL REGULATORY ELEMENT-BINDING PROTEIN"/>
    <property type="match status" value="1"/>
</dbReference>
<protein>
    <recommendedName>
        <fullName evidence="13">BHLH domain-containing protein</fullName>
    </recommendedName>
</protein>
<keyword evidence="3" id="KW-0812">Transmembrane</keyword>
<dbReference type="SMART" id="SM00353">
    <property type="entry name" value="HLH"/>
    <property type="match status" value="1"/>
</dbReference>
<evidence type="ECO:0000259" key="13">
    <source>
        <dbReference type="PROSITE" id="PS50888"/>
    </source>
</evidence>
<dbReference type="CDD" id="cd11394">
    <property type="entry name" value="bHLHzip_SREBP"/>
    <property type="match status" value="1"/>
</dbReference>
<evidence type="ECO:0000256" key="9">
    <source>
        <dbReference type="ARBA" id="ARBA00023163"/>
    </source>
</evidence>
<keyword evidence="11" id="KW-0175">Coiled coil</keyword>
<organism evidence="14 15">
    <name type="scientific">Opisthorchis felineus</name>
    <dbReference type="NCBI Taxonomy" id="147828"/>
    <lineage>
        <taxon>Eukaryota</taxon>
        <taxon>Metazoa</taxon>
        <taxon>Spiralia</taxon>
        <taxon>Lophotrochozoa</taxon>
        <taxon>Platyhelminthes</taxon>
        <taxon>Trematoda</taxon>
        <taxon>Digenea</taxon>
        <taxon>Opisthorchiida</taxon>
        <taxon>Opisthorchiata</taxon>
        <taxon>Opisthorchiidae</taxon>
        <taxon>Opisthorchis</taxon>
    </lineage>
</organism>
<evidence type="ECO:0000313" key="15">
    <source>
        <dbReference type="Proteomes" id="UP000308267"/>
    </source>
</evidence>
<dbReference type="Proteomes" id="UP000308267">
    <property type="component" value="Unassembled WGS sequence"/>
</dbReference>
<dbReference type="EMBL" id="SJOL01006387">
    <property type="protein sequence ID" value="TGZ68033.1"/>
    <property type="molecule type" value="Genomic_DNA"/>
</dbReference>
<keyword evidence="9" id="KW-0804">Transcription</keyword>
<feature type="region of interest" description="Disordered" evidence="12">
    <location>
        <begin position="452"/>
        <end position="481"/>
    </location>
</feature>
<evidence type="ECO:0000256" key="12">
    <source>
        <dbReference type="SAM" id="MobiDB-lite"/>
    </source>
</evidence>
<keyword evidence="8" id="KW-0472">Membrane</keyword>
<evidence type="ECO:0000256" key="10">
    <source>
        <dbReference type="ARBA" id="ARBA00023242"/>
    </source>
</evidence>
<evidence type="ECO:0000256" key="5">
    <source>
        <dbReference type="ARBA" id="ARBA00022989"/>
    </source>
</evidence>